<keyword evidence="2" id="KW-1185">Reference proteome</keyword>
<dbReference type="RefSeq" id="XP_012211069.1">
    <property type="nucleotide sequence ID" value="XM_012355679.1"/>
</dbReference>
<evidence type="ECO:0000313" key="1">
    <source>
        <dbReference type="EMBL" id="KDO18226.1"/>
    </source>
</evidence>
<organism evidence="1 2">
    <name type="scientific">Saprolegnia parasitica (strain CBS 223.65)</name>
    <dbReference type="NCBI Taxonomy" id="695850"/>
    <lineage>
        <taxon>Eukaryota</taxon>
        <taxon>Sar</taxon>
        <taxon>Stramenopiles</taxon>
        <taxon>Oomycota</taxon>
        <taxon>Saprolegniomycetes</taxon>
        <taxon>Saprolegniales</taxon>
        <taxon>Saprolegniaceae</taxon>
        <taxon>Saprolegnia</taxon>
    </lineage>
</organism>
<proteinExistence type="predicted"/>
<reference evidence="1 2" key="1">
    <citation type="journal article" date="2013" name="PLoS Genet.">
        <title>Distinctive expansion of potential virulence genes in the genome of the oomycete fish pathogen Saprolegnia parasitica.</title>
        <authorList>
            <person name="Jiang R.H."/>
            <person name="de Bruijn I."/>
            <person name="Haas B.J."/>
            <person name="Belmonte R."/>
            <person name="Lobach L."/>
            <person name="Christie J."/>
            <person name="van den Ackerveken G."/>
            <person name="Bottin A."/>
            <person name="Bulone V."/>
            <person name="Diaz-Moreno S.M."/>
            <person name="Dumas B."/>
            <person name="Fan L."/>
            <person name="Gaulin E."/>
            <person name="Govers F."/>
            <person name="Grenville-Briggs L.J."/>
            <person name="Horner N.R."/>
            <person name="Levin J.Z."/>
            <person name="Mammella M."/>
            <person name="Meijer H.J."/>
            <person name="Morris P."/>
            <person name="Nusbaum C."/>
            <person name="Oome S."/>
            <person name="Phillips A.J."/>
            <person name="van Rooyen D."/>
            <person name="Rzeszutek E."/>
            <person name="Saraiva M."/>
            <person name="Secombes C.J."/>
            <person name="Seidl M.F."/>
            <person name="Snel B."/>
            <person name="Stassen J.H."/>
            <person name="Sykes S."/>
            <person name="Tripathy S."/>
            <person name="van den Berg H."/>
            <person name="Vega-Arreguin J.C."/>
            <person name="Wawra S."/>
            <person name="Young S.K."/>
            <person name="Zeng Q."/>
            <person name="Dieguez-Uribeondo J."/>
            <person name="Russ C."/>
            <person name="Tyler B.M."/>
            <person name="van West P."/>
        </authorList>
    </citation>
    <scope>NUCLEOTIDE SEQUENCE [LARGE SCALE GENOMIC DNA]</scope>
    <source>
        <strain evidence="1 2">CBS 223.65</strain>
    </source>
</reference>
<dbReference type="GeneID" id="24137318"/>
<sequence>CAFYYVVPYTSTSEESLVEHVRRHTADAPYVQPATWYISHAWGYLFLETLESLQSFFRERCIDDPVVWFCVFQNNQHRGSEPPFAWWQSTFQESLAALNNVVMVMHPWKNPVTLTRSWGIFEN</sequence>
<protein>
    <recommendedName>
        <fullName evidence="3">C2H2-type domain-containing protein</fullName>
    </recommendedName>
</protein>
<feature type="non-terminal residue" evidence="1">
    <location>
        <position position="1"/>
    </location>
</feature>
<dbReference type="AlphaFoldDB" id="A0A067BVC5"/>
<dbReference type="OrthoDB" id="435799at2759"/>
<dbReference type="VEuPathDB" id="FungiDB:SPRG_15607"/>
<accession>A0A067BVC5</accession>
<dbReference type="KEGG" id="spar:SPRG_15607"/>
<name>A0A067BVC5_SAPPC</name>
<evidence type="ECO:0008006" key="3">
    <source>
        <dbReference type="Google" id="ProtNLM"/>
    </source>
</evidence>
<evidence type="ECO:0000313" key="2">
    <source>
        <dbReference type="Proteomes" id="UP000030745"/>
    </source>
</evidence>
<dbReference type="Proteomes" id="UP000030745">
    <property type="component" value="Unassembled WGS sequence"/>
</dbReference>
<gene>
    <name evidence="1" type="ORF">SPRG_15607</name>
</gene>
<dbReference type="EMBL" id="KK583474">
    <property type="protein sequence ID" value="KDO18226.1"/>
    <property type="molecule type" value="Genomic_DNA"/>
</dbReference>